<keyword evidence="3" id="KW-1185">Reference proteome</keyword>
<comment type="caution">
    <text evidence="2">The sequence shown here is derived from an EMBL/GenBank/DDBJ whole genome shotgun (WGS) entry which is preliminary data.</text>
</comment>
<protein>
    <submittedName>
        <fullName evidence="2">Uncharacterized protein</fullName>
    </submittedName>
</protein>
<dbReference type="InterPro" id="IPR046670">
    <property type="entry name" value="DUF6540"/>
</dbReference>
<dbReference type="Pfam" id="PF20174">
    <property type="entry name" value="DUF6540"/>
    <property type="match status" value="1"/>
</dbReference>
<organism evidence="2 3">
    <name type="scientific">Mycena indigotica</name>
    <dbReference type="NCBI Taxonomy" id="2126181"/>
    <lineage>
        <taxon>Eukaryota</taxon>
        <taxon>Fungi</taxon>
        <taxon>Dikarya</taxon>
        <taxon>Basidiomycota</taxon>
        <taxon>Agaricomycotina</taxon>
        <taxon>Agaricomycetes</taxon>
        <taxon>Agaricomycetidae</taxon>
        <taxon>Agaricales</taxon>
        <taxon>Marasmiineae</taxon>
        <taxon>Mycenaceae</taxon>
        <taxon>Mycena</taxon>
    </lineage>
</organism>
<proteinExistence type="predicted"/>
<gene>
    <name evidence="2" type="ORF">MIND_00770600</name>
</gene>
<accession>A0A8H6W1Z0</accession>
<feature type="chain" id="PRO_5034987023" evidence="1">
    <location>
        <begin position="27"/>
        <end position="500"/>
    </location>
</feature>
<name>A0A8H6W1Z0_9AGAR</name>
<dbReference type="Gene3D" id="6.10.110.10">
    <property type="match status" value="1"/>
</dbReference>
<evidence type="ECO:0000256" key="1">
    <source>
        <dbReference type="SAM" id="SignalP"/>
    </source>
</evidence>
<feature type="signal peptide" evidence="1">
    <location>
        <begin position="1"/>
        <end position="26"/>
    </location>
</feature>
<dbReference type="AlphaFoldDB" id="A0A8H6W1Z0"/>
<dbReference type="RefSeq" id="XP_037220042.1">
    <property type="nucleotide sequence ID" value="XM_037364398.1"/>
</dbReference>
<sequence>MRISPAYLLLVVWPILLLVSLPRVIAVQIQFPVTYPGFGTSLFAVSGTSWLSDRLSGLFPHRDKAEDEAESDSFDFWRRTQEKLDGAKREALEAINKATREIGTQVNELKTNIEDLVHGASVLHEIVSPQPQISSGGTTQATNAEVVASNIADDLAAALDVITQELQQMLGLRPSKSWRKIALDKVGDALVRVLEKHGVETSRIESVWEAIIHPGLFNGLILIGDIAEQHPALLSGLLFWLAVMLIPEVWLFQPILRVFGFGKQGPIKGSVAAWAQRVFYGATVEKESWFSLLQQAGMTPTQGTSMETSPEGSRPIPVWSRRYREMNKIPTNEAKGDSSCPKRTATRSIFLGYTCHPTRRSHYFLFIPFLSDDAHTGKLINVSGNPWNSDFALEIKTGFDRGTVQHAYATAPLGSLAKTSHYLYLGQISAADFVDEGSYNIRNEPNARDRIECLAGRIPLPYRAPNATPEDPDDPIWLATHPRFERCQEWTNRLRHGMRP</sequence>
<evidence type="ECO:0000313" key="2">
    <source>
        <dbReference type="EMBL" id="KAF7302042.1"/>
    </source>
</evidence>
<reference evidence="2" key="1">
    <citation type="submission" date="2020-05" db="EMBL/GenBank/DDBJ databases">
        <title>Mycena genomes resolve the evolution of fungal bioluminescence.</title>
        <authorList>
            <person name="Tsai I.J."/>
        </authorList>
    </citation>
    <scope>NUCLEOTIDE SEQUENCE</scope>
    <source>
        <strain evidence="2">171206Taipei</strain>
    </source>
</reference>
<dbReference type="Proteomes" id="UP000636479">
    <property type="component" value="Unassembled WGS sequence"/>
</dbReference>
<dbReference type="EMBL" id="JACAZF010000006">
    <property type="protein sequence ID" value="KAF7302042.1"/>
    <property type="molecule type" value="Genomic_DNA"/>
</dbReference>
<dbReference type="GeneID" id="59346914"/>
<evidence type="ECO:0000313" key="3">
    <source>
        <dbReference type="Proteomes" id="UP000636479"/>
    </source>
</evidence>
<dbReference type="OrthoDB" id="440424at2759"/>
<dbReference type="InterPro" id="IPR038213">
    <property type="entry name" value="IFI6/IFI27-like_sf"/>
</dbReference>
<keyword evidence="1" id="KW-0732">Signal</keyword>